<evidence type="ECO:0000313" key="2">
    <source>
        <dbReference type="EnsemblMetazoa" id="SMAR005925-PA"/>
    </source>
</evidence>
<dbReference type="InterPro" id="IPR000210">
    <property type="entry name" value="BTB/POZ_dom"/>
</dbReference>
<keyword evidence="3" id="KW-1185">Reference proteome</keyword>
<dbReference type="PANTHER" id="PTHR45632">
    <property type="entry name" value="LD33804P"/>
    <property type="match status" value="1"/>
</dbReference>
<reference evidence="2" key="2">
    <citation type="submission" date="2015-02" db="UniProtKB">
        <authorList>
            <consortium name="EnsemblMetazoa"/>
        </authorList>
    </citation>
    <scope>IDENTIFICATION</scope>
</reference>
<sequence length="291" mass="33496">METFPKLWTVATKFDLYQRDCNLLSFLRNNVELFAKNENIQLLTEAEMALFIECVNDPSTSTRHNVIAKCIFNWKCDKKCREAPAVRLFKKIRVDHLDEETVYQLLELNHNVIDLTTAFDASDEQHLLNVPRKHNAQTVFVSDTTMRGAKMEEKRQQKSGTDVIIQCKDGSVHAHKLVLTTSCAYFESLFETNSLEVNFSTVKKDVIEAIVQYLYAAQLPKNDYDFLTEMISTCHLMQIIGLFDHCWTELMDGISREHFLNCSHDYLIFADVIAPLKDQIIREGSAFVTAP</sequence>
<evidence type="ECO:0000313" key="3">
    <source>
        <dbReference type="Proteomes" id="UP000014500"/>
    </source>
</evidence>
<organism evidence="2 3">
    <name type="scientific">Strigamia maritima</name>
    <name type="common">European centipede</name>
    <name type="synonym">Geophilus maritimus</name>
    <dbReference type="NCBI Taxonomy" id="126957"/>
    <lineage>
        <taxon>Eukaryota</taxon>
        <taxon>Metazoa</taxon>
        <taxon>Ecdysozoa</taxon>
        <taxon>Arthropoda</taxon>
        <taxon>Myriapoda</taxon>
        <taxon>Chilopoda</taxon>
        <taxon>Pleurostigmophora</taxon>
        <taxon>Geophilomorpha</taxon>
        <taxon>Linotaeniidae</taxon>
        <taxon>Strigamia</taxon>
    </lineage>
</organism>
<dbReference type="EnsemblMetazoa" id="SMAR005925-RA">
    <property type="protein sequence ID" value="SMAR005925-PA"/>
    <property type="gene ID" value="SMAR005925"/>
</dbReference>
<dbReference type="PhylomeDB" id="T1IXJ2"/>
<dbReference type="PROSITE" id="PS50097">
    <property type="entry name" value="BTB"/>
    <property type="match status" value="1"/>
</dbReference>
<reference evidence="3" key="1">
    <citation type="submission" date="2011-05" db="EMBL/GenBank/DDBJ databases">
        <authorList>
            <person name="Richards S.R."/>
            <person name="Qu J."/>
            <person name="Jiang H."/>
            <person name="Jhangiani S.N."/>
            <person name="Agravi P."/>
            <person name="Goodspeed R."/>
            <person name="Gross S."/>
            <person name="Mandapat C."/>
            <person name="Jackson L."/>
            <person name="Mathew T."/>
            <person name="Pu L."/>
            <person name="Thornton R."/>
            <person name="Saada N."/>
            <person name="Wilczek-Boney K.B."/>
            <person name="Lee S."/>
            <person name="Kovar C."/>
            <person name="Wu Y."/>
            <person name="Scherer S.E."/>
            <person name="Worley K.C."/>
            <person name="Muzny D.M."/>
            <person name="Gibbs R."/>
        </authorList>
    </citation>
    <scope>NUCLEOTIDE SEQUENCE</scope>
    <source>
        <strain evidence="3">Brora</strain>
    </source>
</reference>
<dbReference type="Proteomes" id="UP000014500">
    <property type="component" value="Unassembled WGS sequence"/>
</dbReference>
<dbReference type="Gene3D" id="3.30.710.10">
    <property type="entry name" value="Potassium Channel Kv1.1, Chain A"/>
    <property type="match status" value="1"/>
</dbReference>
<dbReference type="SMART" id="SM00225">
    <property type="entry name" value="BTB"/>
    <property type="match status" value="1"/>
</dbReference>
<dbReference type="HOGENOM" id="CLU_957518_0_0_1"/>
<dbReference type="InterPro" id="IPR011333">
    <property type="entry name" value="SKP1/BTB/POZ_sf"/>
</dbReference>
<dbReference type="AlphaFoldDB" id="T1IXJ2"/>
<dbReference type="EMBL" id="JH431648">
    <property type="status" value="NOT_ANNOTATED_CDS"/>
    <property type="molecule type" value="Genomic_DNA"/>
</dbReference>
<dbReference type="CDD" id="cd18186">
    <property type="entry name" value="BTB_POZ_ZBTB_KLHL-like"/>
    <property type="match status" value="1"/>
</dbReference>
<proteinExistence type="predicted"/>
<accession>T1IXJ2</accession>
<dbReference type="Pfam" id="PF00651">
    <property type="entry name" value="BTB"/>
    <property type="match status" value="1"/>
</dbReference>
<evidence type="ECO:0000259" key="1">
    <source>
        <dbReference type="PROSITE" id="PS50097"/>
    </source>
</evidence>
<dbReference type="SUPFAM" id="SSF54695">
    <property type="entry name" value="POZ domain"/>
    <property type="match status" value="1"/>
</dbReference>
<protein>
    <recommendedName>
        <fullName evidence="1">BTB domain-containing protein</fullName>
    </recommendedName>
</protein>
<feature type="domain" description="BTB" evidence="1">
    <location>
        <begin position="161"/>
        <end position="223"/>
    </location>
</feature>
<dbReference type="STRING" id="126957.T1IXJ2"/>
<name>T1IXJ2_STRMM</name>